<keyword evidence="1" id="KW-1015">Disulfide bond</keyword>
<reference evidence="4 5" key="1">
    <citation type="submission" date="2023-05" db="EMBL/GenBank/DDBJ databases">
        <title>B98-5 Cell Line De Novo Hybrid Assembly: An Optical Mapping Approach.</title>
        <authorList>
            <person name="Kananen K."/>
            <person name="Auerbach J.A."/>
            <person name="Kautto E."/>
            <person name="Blachly J.S."/>
        </authorList>
    </citation>
    <scope>NUCLEOTIDE SEQUENCE [LARGE SCALE GENOMIC DNA]</scope>
    <source>
        <strain evidence="4">B95-8</strain>
        <tissue evidence="4">Cell line</tissue>
    </source>
</reference>
<dbReference type="Proteomes" id="UP001266305">
    <property type="component" value="Unassembled WGS sequence"/>
</dbReference>
<keyword evidence="5" id="KW-1185">Reference proteome</keyword>
<evidence type="ECO:0000256" key="2">
    <source>
        <dbReference type="PROSITE-ProRule" id="PRU00302"/>
    </source>
</evidence>
<evidence type="ECO:0000259" key="3">
    <source>
        <dbReference type="PROSITE" id="PS50923"/>
    </source>
</evidence>
<dbReference type="PANTHER" id="PTHR32493">
    <property type="entry name" value="SUSHI DOMAIN-CONTAINING PROTEIN 5"/>
    <property type="match status" value="1"/>
</dbReference>
<evidence type="ECO:0000256" key="1">
    <source>
        <dbReference type="ARBA" id="ARBA00023157"/>
    </source>
</evidence>
<comment type="caution">
    <text evidence="4">The sequence shown here is derived from an EMBL/GenBank/DDBJ whole genome shotgun (WGS) entry which is preliminary data.</text>
</comment>
<protein>
    <recommendedName>
        <fullName evidence="3">Sushi domain-containing protein</fullName>
    </recommendedName>
</protein>
<evidence type="ECO:0000313" key="5">
    <source>
        <dbReference type="Proteomes" id="UP001266305"/>
    </source>
</evidence>
<sequence length="140" mass="15426">MGDELLYVCAPGHITGHRETAFTLLCNSCGEWYGLVQACGKGYHSLLNSCCPTPWEFFQQQKSLCPATARPGLPNPAGTQKPAGHWGSPMANLACDSYTLDLMPDPESFPGLRNSSHSKTFKDPLPYLPWQLGTQWRLVL</sequence>
<feature type="domain" description="Sushi" evidence="3">
    <location>
        <begin position="1"/>
        <end position="41"/>
    </location>
</feature>
<dbReference type="InterPro" id="IPR053298">
    <property type="entry name" value="Sushi_domain_protein"/>
</dbReference>
<name>A0ABQ9U027_SAGOE</name>
<gene>
    <name evidence="4" type="ORF">P7K49_031427</name>
</gene>
<proteinExistence type="predicted"/>
<dbReference type="InterPro" id="IPR000436">
    <property type="entry name" value="Sushi_SCR_CCP_dom"/>
</dbReference>
<organism evidence="4 5">
    <name type="scientific">Saguinus oedipus</name>
    <name type="common">Cotton-top tamarin</name>
    <name type="synonym">Oedipomidas oedipus</name>
    <dbReference type="NCBI Taxonomy" id="9490"/>
    <lineage>
        <taxon>Eukaryota</taxon>
        <taxon>Metazoa</taxon>
        <taxon>Chordata</taxon>
        <taxon>Craniata</taxon>
        <taxon>Vertebrata</taxon>
        <taxon>Euteleostomi</taxon>
        <taxon>Mammalia</taxon>
        <taxon>Eutheria</taxon>
        <taxon>Euarchontoglires</taxon>
        <taxon>Primates</taxon>
        <taxon>Haplorrhini</taxon>
        <taxon>Platyrrhini</taxon>
        <taxon>Cebidae</taxon>
        <taxon>Callitrichinae</taxon>
        <taxon>Saguinus</taxon>
    </lineage>
</organism>
<dbReference type="PANTHER" id="PTHR32493:SF0">
    <property type="entry name" value="SUSHI DOMAIN-CONTAINING PROTEIN 5"/>
    <property type="match status" value="1"/>
</dbReference>
<keyword evidence="2" id="KW-0768">Sushi</keyword>
<accession>A0ABQ9U027</accession>
<dbReference type="EMBL" id="JASSZA010000017">
    <property type="protein sequence ID" value="KAK2090171.1"/>
    <property type="molecule type" value="Genomic_DNA"/>
</dbReference>
<comment type="caution">
    <text evidence="2">Lacks conserved residue(s) required for the propagation of feature annotation.</text>
</comment>
<evidence type="ECO:0000313" key="4">
    <source>
        <dbReference type="EMBL" id="KAK2090171.1"/>
    </source>
</evidence>
<dbReference type="PROSITE" id="PS50923">
    <property type="entry name" value="SUSHI"/>
    <property type="match status" value="1"/>
</dbReference>